<evidence type="ECO:0000256" key="1">
    <source>
        <dbReference type="SAM" id="Phobius"/>
    </source>
</evidence>
<accession>G2KPH6</accession>
<gene>
    <name evidence="2" type="ordered locus">MICA_1151</name>
</gene>
<evidence type="ECO:0000313" key="2">
    <source>
        <dbReference type="EMBL" id="AEP09476.1"/>
    </source>
</evidence>
<reference evidence="2 3" key="1">
    <citation type="journal article" date="2011" name="BMC Genomics">
        <title>Genomic insights into an obligate epibiotic bacterial predator: Micavibrio aeruginosavorus ARL-13.</title>
        <authorList>
            <person name="Wang Z."/>
            <person name="Kadouri D."/>
            <person name="Wu M."/>
        </authorList>
    </citation>
    <scope>NUCLEOTIDE SEQUENCE [LARGE SCALE GENOMIC DNA]</scope>
    <source>
        <strain evidence="2 3">ARL-13</strain>
    </source>
</reference>
<keyword evidence="1" id="KW-1133">Transmembrane helix</keyword>
<keyword evidence="1" id="KW-0812">Transmembrane</keyword>
<dbReference type="Proteomes" id="UP000009286">
    <property type="component" value="Chromosome"/>
</dbReference>
<feature type="transmembrane region" description="Helical" evidence="1">
    <location>
        <begin position="13"/>
        <end position="34"/>
    </location>
</feature>
<dbReference type="EMBL" id="CP002382">
    <property type="protein sequence ID" value="AEP09476.1"/>
    <property type="molecule type" value="Genomic_DNA"/>
</dbReference>
<dbReference type="STRING" id="856793.MICA_1151"/>
<dbReference type="KEGG" id="mai:MICA_1151"/>
<name>G2KPH6_MICAA</name>
<dbReference type="AlphaFoldDB" id="G2KPH6"/>
<keyword evidence="1" id="KW-0472">Membrane</keyword>
<proteinExistence type="predicted"/>
<sequence>MFLYLYNSGLSDVILIPFAVGGIPFIIGIGIYWLGKWIYRTPEYHAPPYATYYDVDQDSGEDLP</sequence>
<evidence type="ECO:0000313" key="3">
    <source>
        <dbReference type="Proteomes" id="UP000009286"/>
    </source>
</evidence>
<keyword evidence="3" id="KW-1185">Reference proteome</keyword>
<protein>
    <submittedName>
        <fullName evidence="2">Uncharacterized protein</fullName>
    </submittedName>
</protein>
<dbReference type="HOGENOM" id="CLU_2862744_0_0_5"/>
<organism evidence="2 3">
    <name type="scientific">Micavibrio aeruginosavorus (strain ARL-13)</name>
    <dbReference type="NCBI Taxonomy" id="856793"/>
    <lineage>
        <taxon>Bacteria</taxon>
        <taxon>Pseudomonadati</taxon>
        <taxon>Bdellovibrionota</taxon>
        <taxon>Bdellovibrionia</taxon>
        <taxon>Bdellovibrionales</taxon>
        <taxon>Pseudobdellovibrionaceae</taxon>
        <taxon>Micavibrio</taxon>
    </lineage>
</organism>